<reference evidence="2 3" key="1">
    <citation type="submission" date="2016-10" db="EMBL/GenBank/DDBJ databases">
        <authorList>
            <person name="de Groot N.N."/>
        </authorList>
    </citation>
    <scope>NUCLEOTIDE SEQUENCE [LARGE SCALE GENOMIC DNA]</scope>
    <source>
        <strain evidence="2 3">DSM 21019</strain>
    </source>
</reference>
<dbReference type="Gene3D" id="3.20.80.10">
    <property type="entry name" value="Regulatory factor, effector binding domain"/>
    <property type="match status" value="1"/>
</dbReference>
<dbReference type="Proteomes" id="UP000199534">
    <property type="component" value="Unassembled WGS sequence"/>
</dbReference>
<dbReference type="AlphaFoldDB" id="A0A1I6G9G1"/>
<evidence type="ECO:0000313" key="3">
    <source>
        <dbReference type="Proteomes" id="UP000199534"/>
    </source>
</evidence>
<keyword evidence="3" id="KW-1185">Reference proteome</keyword>
<sequence>MKKFLIGTVVLVLVAGIGYFFVYPYDYIVRFEAPSFPGTVNQSVKIWHQTAGTLDSEVEKGSILDFEQEVQAGDSIHQYSWHLEPLTDSTTQVRVGIRDVEHSLANRWDVLTGGSTVGKISRRMLTDYLDGLNEHVDQFKVNIEGIGELPSTFYAYVELESDQHGKAGGMMDHYQFMSNIMLSNKVQLNGPPMVIVDNWDRQTDSLKFKFAFPIVRSDNLPEHPLIQYKRIFPDRALKATYNGNYITSDRAWYALLTYAEEQGFEVEETPVEIFYNNPTLGGDATRWKAEIFLPIKEEEQGATE</sequence>
<evidence type="ECO:0000259" key="1">
    <source>
        <dbReference type="Pfam" id="PF06445"/>
    </source>
</evidence>
<gene>
    <name evidence="2" type="ORF">SAMN04490243_1442</name>
</gene>
<proteinExistence type="predicted"/>
<dbReference type="InterPro" id="IPR011256">
    <property type="entry name" value="Reg_factor_effector_dom_sf"/>
</dbReference>
<feature type="domain" description="GyrI-like small molecule binding" evidence="1">
    <location>
        <begin position="170"/>
        <end position="296"/>
    </location>
</feature>
<dbReference type="InterPro" id="IPR029442">
    <property type="entry name" value="GyrI-like"/>
</dbReference>
<dbReference type="SUPFAM" id="SSF55136">
    <property type="entry name" value="Probable bacterial effector-binding domain"/>
    <property type="match status" value="1"/>
</dbReference>
<dbReference type="EMBL" id="FOYQ01000001">
    <property type="protein sequence ID" value="SFR38824.1"/>
    <property type="molecule type" value="Genomic_DNA"/>
</dbReference>
<evidence type="ECO:0000313" key="2">
    <source>
        <dbReference type="EMBL" id="SFR38824.1"/>
    </source>
</evidence>
<accession>A0A1I6G9G1</accession>
<dbReference type="STRING" id="400055.SAMN04490243_1442"/>
<organism evidence="2 3">
    <name type="scientific">Robiginitalea myxolifaciens</name>
    <dbReference type="NCBI Taxonomy" id="400055"/>
    <lineage>
        <taxon>Bacteria</taxon>
        <taxon>Pseudomonadati</taxon>
        <taxon>Bacteroidota</taxon>
        <taxon>Flavobacteriia</taxon>
        <taxon>Flavobacteriales</taxon>
        <taxon>Flavobacteriaceae</taxon>
        <taxon>Robiginitalea</taxon>
    </lineage>
</organism>
<protein>
    <submittedName>
        <fullName evidence="2">Effector-binding domain-containing protein</fullName>
    </submittedName>
</protein>
<dbReference type="RefSeq" id="WP_092981827.1">
    <property type="nucleotide sequence ID" value="NZ_FOYQ01000001.1"/>
</dbReference>
<dbReference type="Pfam" id="PF06445">
    <property type="entry name" value="GyrI-like"/>
    <property type="match status" value="1"/>
</dbReference>
<name>A0A1I6G9G1_9FLAO</name>
<dbReference type="OrthoDB" id="1421367at2"/>